<dbReference type="EMBL" id="BAAAHQ010000035">
    <property type="protein sequence ID" value="GAA0943286.1"/>
    <property type="molecule type" value="Genomic_DNA"/>
</dbReference>
<evidence type="ECO:0000256" key="1">
    <source>
        <dbReference type="SAM" id="SignalP"/>
    </source>
</evidence>
<reference evidence="3 4" key="1">
    <citation type="journal article" date="2019" name="Int. J. Syst. Evol. Microbiol.">
        <title>The Global Catalogue of Microorganisms (GCM) 10K type strain sequencing project: providing services to taxonomists for standard genome sequencing and annotation.</title>
        <authorList>
            <consortium name="The Broad Institute Genomics Platform"/>
            <consortium name="The Broad Institute Genome Sequencing Center for Infectious Disease"/>
            <person name="Wu L."/>
            <person name="Ma J."/>
        </authorList>
    </citation>
    <scope>NUCLEOTIDE SEQUENCE [LARGE SCALE GENOMIC DNA]</scope>
    <source>
        <strain evidence="3 4">JCM 11136</strain>
    </source>
</reference>
<dbReference type="RefSeq" id="WP_343953123.1">
    <property type="nucleotide sequence ID" value="NZ_BAAAHQ010000035.1"/>
</dbReference>
<gene>
    <name evidence="3" type="ORF">GCM10009560_56500</name>
</gene>
<evidence type="ECO:0000313" key="3">
    <source>
        <dbReference type="EMBL" id="GAA0943286.1"/>
    </source>
</evidence>
<feature type="domain" description="Beta-lactamase-related" evidence="2">
    <location>
        <begin position="46"/>
        <end position="375"/>
    </location>
</feature>
<dbReference type="GO" id="GO:0016787">
    <property type="term" value="F:hydrolase activity"/>
    <property type="evidence" value="ECO:0007669"/>
    <property type="project" value="UniProtKB-KW"/>
</dbReference>
<keyword evidence="1" id="KW-0732">Signal</keyword>
<dbReference type="PANTHER" id="PTHR46825">
    <property type="entry name" value="D-ALANYL-D-ALANINE-CARBOXYPEPTIDASE/ENDOPEPTIDASE AMPH"/>
    <property type="match status" value="1"/>
</dbReference>
<dbReference type="InterPro" id="IPR001466">
    <property type="entry name" value="Beta-lactam-related"/>
</dbReference>
<proteinExistence type="predicted"/>
<dbReference type="Proteomes" id="UP001501578">
    <property type="component" value="Unassembled WGS sequence"/>
</dbReference>
<accession>A0ABN1QJL5</accession>
<dbReference type="Pfam" id="PF00144">
    <property type="entry name" value="Beta-lactamase"/>
    <property type="match status" value="1"/>
</dbReference>
<dbReference type="Gene3D" id="3.40.710.10">
    <property type="entry name" value="DD-peptidase/beta-lactamase superfamily"/>
    <property type="match status" value="1"/>
</dbReference>
<feature type="chain" id="PRO_5047321765" evidence="1">
    <location>
        <begin position="30"/>
        <end position="399"/>
    </location>
</feature>
<comment type="caution">
    <text evidence="3">The sequence shown here is derived from an EMBL/GenBank/DDBJ whole genome shotgun (WGS) entry which is preliminary data.</text>
</comment>
<keyword evidence="3" id="KW-0378">Hydrolase</keyword>
<name>A0ABN1QJL5_9ACTN</name>
<evidence type="ECO:0000259" key="2">
    <source>
        <dbReference type="Pfam" id="PF00144"/>
    </source>
</evidence>
<dbReference type="InterPro" id="IPR012338">
    <property type="entry name" value="Beta-lactam/transpept-like"/>
</dbReference>
<evidence type="ECO:0000313" key="4">
    <source>
        <dbReference type="Proteomes" id="UP001501578"/>
    </source>
</evidence>
<dbReference type="PANTHER" id="PTHR46825:SF7">
    <property type="entry name" value="D-ALANYL-D-ALANINE CARBOXYPEPTIDASE"/>
    <property type="match status" value="1"/>
</dbReference>
<dbReference type="SUPFAM" id="SSF56601">
    <property type="entry name" value="beta-lactamase/transpeptidase-like"/>
    <property type="match status" value="1"/>
</dbReference>
<sequence length="399" mass="43315">MTKTLLAKALRTAVGLLAAAVAVTAGASAAVADTHTGNRADDHAGLQRVLEQAVTDDGMPGIFADVRDGREKWFSTEGVADTETGRKRSQQEHFRAGSVTKTFTALVALKLVAEGRLSLDDTVEKWLPGVVQGNGHDGSKITIRQLLNQTSGIFPYTSDMDLATKQWSTAFLQDRFTSYRPEQLVRIAMRNPASFAPGKGWGYSNTNFTVAEMIIEKVTGRSYAEEVTRRIIRPLGLRGTSLPGERTKLPEPHAQHYVKFLVGEDTTTPYDLTDMNPTWAGAAGSIVSTADDLHTFYRALLSGRLLPPALQEEMFTTVSTKGVPWIDNTAYGLGVFSQKLSCGVTIWGNGGRIHGSWTYAMGTRDGKHMVVTNINGDWGAAFGILTKAMEAEMCPPTSR</sequence>
<protein>
    <submittedName>
        <fullName evidence="3">Serine hydrolase domain-containing protein</fullName>
    </submittedName>
</protein>
<keyword evidence="4" id="KW-1185">Reference proteome</keyword>
<dbReference type="InterPro" id="IPR050491">
    <property type="entry name" value="AmpC-like"/>
</dbReference>
<feature type="signal peptide" evidence="1">
    <location>
        <begin position="1"/>
        <end position="29"/>
    </location>
</feature>
<organism evidence="3 4">
    <name type="scientific">Nonomuraea longicatena</name>
    <dbReference type="NCBI Taxonomy" id="83682"/>
    <lineage>
        <taxon>Bacteria</taxon>
        <taxon>Bacillati</taxon>
        <taxon>Actinomycetota</taxon>
        <taxon>Actinomycetes</taxon>
        <taxon>Streptosporangiales</taxon>
        <taxon>Streptosporangiaceae</taxon>
        <taxon>Nonomuraea</taxon>
    </lineage>
</organism>